<evidence type="ECO:0000256" key="4">
    <source>
        <dbReference type="ARBA" id="ARBA00022801"/>
    </source>
</evidence>
<evidence type="ECO:0000256" key="6">
    <source>
        <dbReference type="ARBA" id="ARBA00023157"/>
    </source>
</evidence>
<dbReference type="GO" id="GO:0004252">
    <property type="term" value="F:serine-type endopeptidase activity"/>
    <property type="evidence" value="ECO:0007669"/>
    <property type="project" value="InterPro"/>
</dbReference>
<keyword evidence="3 9" id="KW-0732">Signal</keyword>
<dbReference type="SMART" id="SM00020">
    <property type="entry name" value="Tryp_SPc"/>
    <property type="match status" value="1"/>
</dbReference>
<name>A0A8D2KTI1_VARKO</name>
<keyword evidence="5 8" id="KW-0720">Serine protease</keyword>
<dbReference type="InterPro" id="IPR009003">
    <property type="entry name" value="Peptidase_S1_PA"/>
</dbReference>
<evidence type="ECO:0000256" key="3">
    <source>
        <dbReference type="ARBA" id="ARBA00022729"/>
    </source>
</evidence>
<dbReference type="InterPro" id="IPR033116">
    <property type="entry name" value="TRYPSIN_SER"/>
</dbReference>
<organism evidence="11 12">
    <name type="scientific">Varanus komodoensis</name>
    <name type="common">Komodo dragon</name>
    <dbReference type="NCBI Taxonomy" id="61221"/>
    <lineage>
        <taxon>Eukaryota</taxon>
        <taxon>Metazoa</taxon>
        <taxon>Chordata</taxon>
        <taxon>Craniata</taxon>
        <taxon>Vertebrata</taxon>
        <taxon>Euteleostomi</taxon>
        <taxon>Lepidosauria</taxon>
        <taxon>Squamata</taxon>
        <taxon>Bifurcata</taxon>
        <taxon>Unidentata</taxon>
        <taxon>Episquamata</taxon>
        <taxon>Toxicofera</taxon>
        <taxon>Anguimorpha</taxon>
        <taxon>Paleoanguimorpha</taxon>
        <taxon>Varanoidea</taxon>
        <taxon>Varanidae</taxon>
        <taxon>Varanus</taxon>
    </lineage>
</organism>
<dbReference type="Gene3D" id="2.40.10.10">
    <property type="entry name" value="Trypsin-like serine proteases"/>
    <property type="match status" value="1"/>
</dbReference>
<dbReference type="GO" id="GO:0035821">
    <property type="term" value="P:modulation of process of another organism"/>
    <property type="evidence" value="ECO:0007669"/>
    <property type="project" value="UniProtKB-ARBA"/>
</dbReference>
<dbReference type="InterPro" id="IPR001314">
    <property type="entry name" value="Peptidase_S1A"/>
</dbReference>
<dbReference type="PROSITE" id="PS00134">
    <property type="entry name" value="TRYPSIN_HIS"/>
    <property type="match status" value="1"/>
</dbReference>
<dbReference type="Ensembl" id="ENSVKKT00000006209.1">
    <property type="protein sequence ID" value="ENSVKKP00000006048.1"/>
    <property type="gene ID" value="ENSVKKG00000004278.1"/>
</dbReference>
<dbReference type="PROSITE" id="PS00135">
    <property type="entry name" value="TRYPSIN_SER"/>
    <property type="match status" value="1"/>
</dbReference>
<dbReference type="InterPro" id="IPR018114">
    <property type="entry name" value="TRYPSIN_HIS"/>
</dbReference>
<dbReference type="AlphaFoldDB" id="A0A8D2KTI1"/>
<evidence type="ECO:0000313" key="11">
    <source>
        <dbReference type="Ensembl" id="ENSVKKP00000006048.1"/>
    </source>
</evidence>
<evidence type="ECO:0000313" key="12">
    <source>
        <dbReference type="Proteomes" id="UP000694545"/>
    </source>
</evidence>
<dbReference type="PANTHER" id="PTHR24253:SF144">
    <property type="entry name" value="CHYMOTRYPSIN-LIKE PROTEASE CTRL-1-RELATED"/>
    <property type="match status" value="1"/>
</dbReference>
<keyword evidence="12" id="KW-1185">Reference proteome</keyword>
<keyword evidence="6" id="KW-1015">Disulfide bond</keyword>
<feature type="signal peptide" evidence="9">
    <location>
        <begin position="1"/>
        <end position="24"/>
    </location>
</feature>
<dbReference type="GO" id="GO:0006508">
    <property type="term" value="P:proteolysis"/>
    <property type="evidence" value="ECO:0007669"/>
    <property type="project" value="UniProtKB-KW"/>
</dbReference>
<evidence type="ECO:0000259" key="10">
    <source>
        <dbReference type="PROSITE" id="PS50240"/>
    </source>
</evidence>
<feature type="domain" description="Peptidase S1" evidence="10">
    <location>
        <begin position="32"/>
        <end position="287"/>
    </location>
</feature>
<dbReference type="PANTHER" id="PTHR24253">
    <property type="entry name" value="TRANSMEMBRANE PROTEASE SERINE"/>
    <property type="match status" value="1"/>
</dbReference>
<accession>A0A8D2KTI1</accession>
<dbReference type="PROSITE" id="PS50240">
    <property type="entry name" value="TRYPSIN_DOM"/>
    <property type="match status" value="1"/>
</dbReference>
<protein>
    <recommendedName>
        <fullName evidence="10">Peptidase S1 domain-containing protein</fullName>
    </recommendedName>
</protein>
<comment type="similarity">
    <text evidence="1">Belongs to the peptidase S1 family. Snake venom subfamily.</text>
</comment>
<feature type="chain" id="PRO_5034296582" description="Peptidase S1 domain-containing protein" evidence="9">
    <location>
        <begin position="25"/>
        <end position="310"/>
    </location>
</feature>
<keyword evidence="2 8" id="KW-0645">Protease</keyword>
<evidence type="ECO:0000256" key="9">
    <source>
        <dbReference type="SAM" id="SignalP"/>
    </source>
</evidence>
<proteinExistence type="inferred from homology"/>
<dbReference type="InterPro" id="IPR043504">
    <property type="entry name" value="Peptidase_S1_PA_chymotrypsin"/>
</dbReference>
<evidence type="ECO:0000256" key="2">
    <source>
        <dbReference type="ARBA" id="ARBA00022670"/>
    </source>
</evidence>
<evidence type="ECO:0000256" key="1">
    <source>
        <dbReference type="ARBA" id="ARBA00009228"/>
    </source>
</evidence>
<reference evidence="11" key="1">
    <citation type="submission" date="2025-08" db="UniProtKB">
        <authorList>
            <consortium name="Ensembl"/>
        </authorList>
    </citation>
    <scope>IDENTIFICATION</scope>
</reference>
<dbReference type="CDD" id="cd00190">
    <property type="entry name" value="Tryp_SPc"/>
    <property type="match status" value="1"/>
</dbReference>
<reference evidence="11" key="2">
    <citation type="submission" date="2025-09" db="UniProtKB">
        <authorList>
            <consortium name="Ensembl"/>
        </authorList>
    </citation>
    <scope>IDENTIFICATION</scope>
</reference>
<dbReference type="FunFam" id="2.40.10.10:FF:000039">
    <property type="entry name" value="Brain-specific serine protease 4"/>
    <property type="match status" value="1"/>
</dbReference>
<keyword evidence="4 8" id="KW-0378">Hydrolase</keyword>
<dbReference type="Pfam" id="PF00089">
    <property type="entry name" value="Trypsin"/>
    <property type="match status" value="1"/>
</dbReference>
<dbReference type="PRINTS" id="PR00722">
    <property type="entry name" value="CHYMOTRYPSIN"/>
</dbReference>
<dbReference type="InterPro" id="IPR001254">
    <property type="entry name" value="Trypsin_dom"/>
</dbReference>
<evidence type="ECO:0000256" key="8">
    <source>
        <dbReference type="RuleBase" id="RU363034"/>
    </source>
</evidence>
<keyword evidence="7" id="KW-0325">Glycoprotein</keyword>
<evidence type="ECO:0000256" key="5">
    <source>
        <dbReference type="ARBA" id="ARBA00022825"/>
    </source>
</evidence>
<evidence type="ECO:0000256" key="7">
    <source>
        <dbReference type="ARBA" id="ARBA00023180"/>
    </source>
</evidence>
<dbReference type="GO" id="GO:0005576">
    <property type="term" value="C:extracellular region"/>
    <property type="evidence" value="ECO:0007669"/>
    <property type="project" value="UniProtKB-ARBA"/>
</dbReference>
<dbReference type="Proteomes" id="UP000694545">
    <property type="component" value="Unplaced"/>
</dbReference>
<dbReference type="SUPFAM" id="SSF50494">
    <property type="entry name" value="Trypsin-like serine proteases"/>
    <property type="match status" value="1"/>
</dbReference>
<sequence length="310" mass="33635">MRGPILAISGRHLLLSSLLDTACGQPVISPRIVGGQPASEGSWPWQVSILHNYEPVCGGSLISEQWVVSAAHCFFQEATLMLPMLHFLYSFTSRASGTFKVQLGAYKLADPSPNMIISDVEEIISHPDYAGYDGSMGDIALMKLKSPVNFTDYILPICLPDASVNFFPGERCWITGWGQILQGESLQAPQTLQELEVPIISRDECNNLYNTTDEMNPIKADMICAGYPEGGKDACQGDSGGPLACKRDAVWTLAGVVSWGDGCAKPNHPGVYTLVPFYADWIQDTMAGNGGLHKTLTMTLLFMSLALNLL</sequence>